<gene>
    <name evidence="1" type="ORF">B9Y64_12830</name>
</gene>
<dbReference type="AlphaFoldDB" id="A0A2J0UAP6"/>
<sequence length="121" mass="14063">MESLDAVTRSLRDGRFEKGLEQVRKGDQRRKGTDEHLLRRAAWWEQDRLDLIFSIERMFHCHWLNVGINYLLGNAEISPLMRALIAQLVEKASINELLDISAKHMRLIDGMLPFSACCKVR</sequence>
<reference evidence="1 2" key="1">
    <citation type="journal article" date="2017" name="Front. Microbiol.">
        <title>Double-Face Meets the Bacterial World: The Opportunistic Pathogen Stenotrophomonas maltophilia.</title>
        <authorList>
            <person name="Lira F."/>
            <person name="Berg G."/>
            <person name="Martinez J.L."/>
        </authorList>
    </citation>
    <scope>NUCLEOTIDE SEQUENCE [LARGE SCALE GENOMIC DNA]</scope>
    <source>
        <strain evidence="1 2">EA1</strain>
    </source>
</reference>
<organism evidence="1 2">
    <name type="scientific">Stenotrophomonas maltophilia</name>
    <name type="common">Pseudomonas maltophilia</name>
    <name type="synonym">Xanthomonas maltophilia</name>
    <dbReference type="NCBI Taxonomy" id="40324"/>
    <lineage>
        <taxon>Bacteria</taxon>
        <taxon>Pseudomonadati</taxon>
        <taxon>Pseudomonadota</taxon>
        <taxon>Gammaproteobacteria</taxon>
        <taxon>Lysobacterales</taxon>
        <taxon>Lysobacteraceae</taxon>
        <taxon>Stenotrophomonas</taxon>
        <taxon>Stenotrophomonas maltophilia group</taxon>
    </lineage>
</organism>
<accession>A0A2J0UAP6</accession>
<protein>
    <submittedName>
        <fullName evidence="1">Uncharacterized protein</fullName>
    </submittedName>
</protein>
<comment type="caution">
    <text evidence="1">The sequence shown here is derived from an EMBL/GenBank/DDBJ whole genome shotgun (WGS) entry which is preliminary data.</text>
</comment>
<evidence type="ECO:0000313" key="2">
    <source>
        <dbReference type="Proteomes" id="UP000230167"/>
    </source>
</evidence>
<dbReference type="EMBL" id="NEQV01000004">
    <property type="protein sequence ID" value="PJL28113.1"/>
    <property type="molecule type" value="Genomic_DNA"/>
</dbReference>
<proteinExistence type="predicted"/>
<evidence type="ECO:0000313" key="1">
    <source>
        <dbReference type="EMBL" id="PJL28113.1"/>
    </source>
</evidence>
<name>A0A2J0UAP6_STEMA</name>
<dbReference type="RefSeq" id="WP_100441045.1">
    <property type="nucleotide sequence ID" value="NZ_CBCPIZ010000007.1"/>
</dbReference>
<dbReference type="Proteomes" id="UP000230167">
    <property type="component" value="Unassembled WGS sequence"/>
</dbReference>